<protein>
    <submittedName>
        <fullName evidence="1">Uncharacterized protein</fullName>
    </submittedName>
</protein>
<dbReference type="Proteomes" id="UP000236291">
    <property type="component" value="Unassembled WGS sequence"/>
</dbReference>
<reference evidence="1 2" key="2">
    <citation type="journal article" date="2017" name="Front. Plant Sci.">
        <title>Gene Classification and Mining of Molecular Markers Useful in Red Clover (Trifolium pratense) Breeding.</title>
        <authorList>
            <person name="Istvanek J."/>
            <person name="Dluhosova J."/>
            <person name="Dluhos P."/>
            <person name="Patkova L."/>
            <person name="Nedelnik J."/>
            <person name="Repkova J."/>
        </authorList>
    </citation>
    <scope>NUCLEOTIDE SEQUENCE [LARGE SCALE GENOMIC DNA]</scope>
    <source>
        <strain evidence="2">cv. Tatra</strain>
        <tissue evidence="1">Young leaves</tissue>
    </source>
</reference>
<feature type="non-terminal residue" evidence="1">
    <location>
        <position position="1"/>
    </location>
</feature>
<proteinExistence type="predicted"/>
<dbReference type="AlphaFoldDB" id="A0A2K3KWQ3"/>
<evidence type="ECO:0000313" key="1">
    <source>
        <dbReference type="EMBL" id="PNX70716.1"/>
    </source>
</evidence>
<sequence>VFLACYTNVSPSVQVDDPQLIWFQSVADLLDLDNKQ</sequence>
<dbReference type="EMBL" id="ASHM01115563">
    <property type="protein sequence ID" value="PNX70716.1"/>
    <property type="molecule type" value="Genomic_DNA"/>
</dbReference>
<evidence type="ECO:0000313" key="2">
    <source>
        <dbReference type="Proteomes" id="UP000236291"/>
    </source>
</evidence>
<comment type="caution">
    <text evidence="1">The sequence shown here is derived from an EMBL/GenBank/DDBJ whole genome shotgun (WGS) entry which is preliminary data.</text>
</comment>
<organism evidence="1 2">
    <name type="scientific">Trifolium pratense</name>
    <name type="common">Red clover</name>
    <dbReference type="NCBI Taxonomy" id="57577"/>
    <lineage>
        <taxon>Eukaryota</taxon>
        <taxon>Viridiplantae</taxon>
        <taxon>Streptophyta</taxon>
        <taxon>Embryophyta</taxon>
        <taxon>Tracheophyta</taxon>
        <taxon>Spermatophyta</taxon>
        <taxon>Magnoliopsida</taxon>
        <taxon>eudicotyledons</taxon>
        <taxon>Gunneridae</taxon>
        <taxon>Pentapetalae</taxon>
        <taxon>rosids</taxon>
        <taxon>fabids</taxon>
        <taxon>Fabales</taxon>
        <taxon>Fabaceae</taxon>
        <taxon>Papilionoideae</taxon>
        <taxon>50 kb inversion clade</taxon>
        <taxon>NPAAA clade</taxon>
        <taxon>Hologalegina</taxon>
        <taxon>IRL clade</taxon>
        <taxon>Trifolieae</taxon>
        <taxon>Trifolium</taxon>
    </lineage>
</organism>
<dbReference type="STRING" id="57577.A0A2K3KWQ3"/>
<dbReference type="Gramene" id="Tp57577_TGAC_v2_mRNA32238">
    <property type="protein sequence ID" value="Tp57577_TGAC_v2_mRNA32238"/>
    <property type="gene ID" value="Tp57577_TGAC_v2_gene31187"/>
</dbReference>
<reference evidence="1 2" key="1">
    <citation type="journal article" date="2014" name="Am. J. Bot.">
        <title>Genome assembly and annotation for red clover (Trifolium pratense; Fabaceae).</title>
        <authorList>
            <person name="Istvanek J."/>
            <person name="Jaros M."/>
            <person name="Krenek A."/>
            <person name="Repkova J."/>
        </authorList>
    </citation>
    <scope>NUCLEOTIDE SEQUENCE [LARGE SCALE GENOMIC DNA]</scope>
    <source>
        <strain evidence="2">cv. Tatra</strain>
        <tissue evidence="1">Young leaves</tissue>
    </source>
</reference>
<name>A0A2K3KWQ3_TRIPR</name>
<accession>A0A2K3KWQ3</accession>
<gene>
    <name evidence="1" type="ORF">L195_g057672</name>
</gene>